<dbReference type="AlphaFoldDB" id="A0A146KRH4"/>
<proteinExistence type="predicted"/>
<dbReference type="EMBL" id="GDHC01021059">
    <property type="protein sequence ID" value="JAP97569.1"/>
    <property type="molecule type" value="Transcribed_RNA"/>
</dbReference>
<accession>A0A146KRH4</accession>
<organism evidence="1">
    <name type="scientific">Lygus hesperus</name>
    <name type="common">Western plant bug</name>
    <dbReference type="NCBI Taxonomy" id="30085"/>
    <lineage>
        <taxon>Eukaryota</taxon>
        <taxon>Metazoa</taxon>
        <taxon>Ecdysozoa</taxon>
        <taxon>Arthropoda</taxon>
        <taxon>Hexapoda</taxon>
        <taxon>Insecta</taxon>
        <taxon>Pterygota</taxon>
        <taxon>Neoptera</taxon>
        <taxon>Paraneoptera</taxon>
        <taxon>Hemiptera</taxon>
        <taxon>Heteroptera</taxon>
        <taxon>Panheteroptera</taxon>
        <taxon>Cimicomorpha</taxon>
        <taxon>Miridae</taxon>
        <taxon>Mirini</taxon>
        <taxon>Lygus</taxon>
    </lineage>
</organism>
<sequence>MYMDGRAVVRYVRCIYVFPLTCGNSTPICTIHWQQCRWMHPRNHPRLRTDRTTQPIDFKCVRETVGLWKKCEVLVPPYPIVDYDANIAHHIEAHSMRVRCPLVRSQIPHHNSIGVASCVKLQRFTLSAGSAHHLPHHPEIRPPKYQCGEVNRYWELCCHHRSQHRTPCCAVQVTHIVAAGQKVGATDARCGAEVTPPTVTAAVQMPRLRVAQLPLAQFPVLLVHLLDIFLQCSDCVQRRTRLTVDVETVYGVLTACLTPTVLPHWYPNHPAVLCNLQINTLQRVAHTTRCLLLQLLLR</sequence>
<gene>
    <name evidence="1" type="ORF">g.34622</name>
</gene>
<name>A0A146KRH4_LYGHE</name>
<protein>
    <submittedName>
        <fullName evidence="1">Uncharacterized protein</fullName>
    </submittedName>
</protein>
<evidence type="ECO:0000313" key="1">
    <source>
        <dbReference type="EMBL" id="JAP97569.1"/>
    </source>
</evidence>
<reference evidence="1" key="1">
    <citation type="journal article" date="2016" name="Gigascience">
        <title>De novo construction of an expanded transcriptome assembly for the western tarnished plant bug, Lygus hesperus.</title>
        <authorList>
            <person name="Tassone E.E."/>
            <person name="Geib S.M."/>
            <person name="Hall B."/>
            <person name="Fabrick J.A."/>
            <person name="Brent C.S."/>
            <person name="Hull J.J."/>
        </authorList>
    </citation>
    <scope>NUCLEOTIDE SEQUENCE</scope>
</reference>